<comment type="cofactor">
    <cofactor evidence="1">
        <name>pyridoxal 5'-phosphate</name>
        <dbReference type="ChEBI" id="CHEBI:597326"/>
    </cofactor>
</comment>
<evidence type="ECO:0000313" key="11">
    <source>
        <dbReference type="Proteomes" id="UP000593571"/>
    </source>
</evidence>
<evidence type="ECO:0000256" key="9">
    <source>
        <dbReference type="SAM" id="MobiDB-lite"/>
    </source>
</evidence>
<feature type="compositionally biased region" description="Gly residues" evidence="9">
    <location>
        <begin position="305"/>
        <end position="323"/>
    </location>
</feature>
<comment type="similarity">
    <text evidence="2">Belongs to the class-IV pyridoxal-phosphate-dependent aminotransferase family.</text>
</comment>
<proteinExistence type="inferred from homology"/>
<keyword evidence="11" id="KW-1185">Reference proteome</keyword>
<evidence type="ECO:0000256" key="1">
    <source>
        <dbReference type="ARBA" id="ARBA00001933"/>
    </source>
</evidence>
<dbReference type="GO" id="GO:0009098">
    <property type="term" value="P:L-leucine biosynthetic process"/>
    <property type="evidence" value="ECO:0007669"/>
    <property type="project" value="TreeGrafter"/>
</dbReference>
<dbReference type="InterPro" id="IPR005786">
    <property type="entry name" value="B_amino_transII"/>
</dbReference>
<keyword evidence="7" id="KW-0663">Pyridoxal phosphate</keyword>
<protein>
    <recommendedName>
        <fullName evidence="3">branched-chain-amino-acid transaminase</fullName>
        <ecNumber evidence="3">2.6.1.42</ecNumber>
    </recommendedName>
</protein>
<dbReference type="PANTHER" id="PTHR11825:SF39">
    <property type="entry name" value="BRANCHED-CHAIN-AMINO-ACID AMINOTRANSFERASE, MITOCHONDRIAL"/>
    <property type="match status" value="1"/>
</dbReference>
<evidence type="ECO:0000256" key="3">
    <source>
        <dbReference type="ARBA" id="ARBA00013053"/>
    </source>
</evidence>
<dbReference type="InterPro" id="IPR036038">
    <property type="entry name" value="Aminotransferase-like"/>
</dbReference>
<dbReference type="Proteomes" id="UP000593571">
    <property type="component" value="Unassembled WGS sequence"/>
</dbReference>
<dbReference type="GO" id="GO:0009099">
    <property type="term" value="P:L-valine biosynthetic process"/>
    <property type="evidence" value="ECO:0007669"/>
    <property type="project" value="TreeGrafter"/>
</dbReference>
<dbReference type="GO" id="GO:0005739">
    <property type="term" value="C:mitochondrion"/>
    <property type="evidence" value="ECO:0007669"/>
    <property type="project" value="TreeGrafter"/>
</dbReference>
<dbReference type="Gene3D" id="3.30.470.10">
    <property type="match status" value="1"/>
</dbReference>
<feature type="region of interest" description="Disordered" evidence="9">
    <location>
        <begin position="343"/>
        <end position="424"/>
    </location>
</feature>
<evidence type="ECO:0000256" key="8">
    <source>
        <dbReference type="ARBA" id="ARBA00023304"/>
    </source>
</evidence>
<keyword evidence="4" id="KW-0032">Aminotransferase</keyword>
<dbReference type="GO" id="GO:0004084">
    <property type="term" value="F:branched-chain-amino-acid transaminase activity"/>
    <property type="evidence" value="ECO:0007669"/>
    <property type="project" value="UniProtKB-EC"/>
</dbReference>
<dbReference type="AlphaFoldDB" id="A0A7J8CE36"/>
<evidence type="ECO:0000256" key="7">
    <source>
        <dbReference type="ARBA" id="ARBA00022898"/>
    </source>
</evidence>
<keyword evidence="6" id="KW-0808">Transferase</keyword>
<dbReference type="PANTHER" id="PTHR11825">
    <property type="entry name" value="SUBGROUP IIII AMINOTRANSFERASE"/>
    <property type="match status" value="1"/>
</dbReference>
<sequence>MAATVRVQIWVRKLAVPWLLCGVRRYASSNFKAADLQLKMTQEPHKKPDASKPLVFGKTFTDHMLMVEWDERQGWGRPRIQPFQHLKLHPACSALHYSQQLFEGLKAFRARDRSVRLFRPWLNMDRMLRSAVRLSLPSFDRAELLECIRRLVEVDKDWVPDWSGASLYVRPVLLGNEPSLGVGSPSRALLYVILCPVGTYFSGDILRPVSLLADPAFTRAWVGGVGDCKVGGVRAAGGQQEGLRPGALAVRARSPAHRGGQHEHLHLLDPRGWGAGTGDPPGGWCHPARSGQTESAGPGSDLGRVPGGGAQGHHAGGNAGAGGASPPGGLWLWHRLPGVPCAQHPVPGQAPPHSHHGARTRACPPLPEGAELNPVRSPRPQVDAPGVTLQAVPACPRIPPRPRSTQSPAPTQHLVPVPDPPPHG</sequence>
<dbReference type="InterPro" id="IPR043131">
    <property type="entry name" value="BCAT-like_N"/>
</dbReference>
<reference evidence="10 11" key="1">
    <citation type="journal article" date="2020" name="Nature">
        <title>Six reference-quality genomes reveal evolution of bat adaptations.</title>
        <authorList>
            <person name="Jebb D."/>
            <person name="Huang Z."/>
            <person name="Pippel M."/>
            <person name="Hughes G.M."/>
            <person name="Lavrichenko K."/>
            <person name="Devanna P."/>
            <person name="Winkler S."/>
            <person name="Jermiin L.S."/>
            <person name="Skirmuntt E.C."/>
            <person name="Katzourakis A."/>
            <person name="Burkitt-Gray L."/>
            <person name="Ray D.A."/>
            <person name="Sullivan K.A.M."/>
            <person name="Roscito J.G."/>
            <person name="Kirilenko B.M."/>
            <person name="Davalos L.M."/>
            <person name="Corthals A.P."/>
            <person name="Power M.L."/>
            <person name="Jones G."/>
            <person name="Ransome R.D."/>
            <person name="Dechmann D.K.N."/>
            <person name="Locatelli A.G."/>
            <person name="Puechmaille S.J."/>
            <person name="Fedrigo O."/>
            <person name="Jarvis E.D."/>
            <person name="Hiller M."/>
            <person name="Vernes S.C."/>
            <person name="Myers E.W."/>
            <person name="Teeling E.C."/>
        </authorList>
    </citation>
    <scope>NUCLEOTIDE SEQUENCE [LARGE SCALE GENOMIC DNA]</scope>
    <source>
        <strain evidence="10">MRouAeg1</strain>
        <tissue evidence="10">Muscle</tissue>
    </source>
</reference>
<dbReference type="FunFam" id="3.30.470.10:FF:000002">
    <property type="entry name" value="Branched-chain-amino-acid aminotransferase"/>
    <property type="match status" value="1"/>
</dbReference>
<dbReference type="SUPFAM" id="SSF56752">
    <property type="entry name" value="D-aminoacid aminotransferase-like PLP-dependent enzymes"/>
    <property type="match status" value="1"/>
</dbReference>
<evidence type="ECO:0000256" key="4">
    <source>
        <dbReference type="ARBA" id="ARBA00022576"/>
    </source>
</evidence>
<gene>
    <name evidence="10" type="ORF">HJG63_001395</name>
</gene>
<evidence type="ECO:0000256" key="2">
    <source>
        <dbReference type="ARBA" id="ARBA00009320"/>
    </source>
</evidence>
<dbReference type="EC" id="2.6.1.42" evidence="3"/>
<comment type="caution">
    <text evidence="10">The sequence shown here is derived from an EMBL/GenBank/DDBJ whole genome shotgun (WGS) entry which is preliminary data.</text>
</comment>
<keyword evidence="8" id="KW-0100">Branched-chain amino acid biosynthesis</keyword>
<organism evidence="10 11">
    <name type="scientific">Rousettus aegyptiacus</name>
    <name type="common">Egyptian fruit bat</name>
    <name type="synonym">Pteropus aegyptiacus</name>
    <dbReference type="NCBI Taxonomy" id="9407"/>
    <lineage>
        <taxon>Eukaryota</taxon>
        <taxon>Metazoa</taxon>
        <taxon>Chordata</taxon>
        <taxon>Craniata</taxon>
        <taxon>Vertebrata</taxon>
        <taxon>Euteleostomi</taxon>
        <taxon>Mammalia</taxon>
        <taxon>Eutheria</taxon>
        <taxon>Laurasiatheria</taxon>
        <taxon>Chiroptera</taxon>
        <taxon>Yinpterochiroptera</taxon>
        <taxon>Pteropodoidea</taxon>
        <taxon>Pteropodidae</taxon>
        <taxon>Rousettinae</taxon>
        <taxon>Rousettus</taxon>
    </lineage>
</organism>
<feature type="region of interest" description="Disordered" evidence="9">
    <location>
        <begin position="269"/>
        <end position="323"/>
    </location>
</feature>
<evidence type="ECO:0000256" key="5">
    <source>
        <dbReference type="ARBA" id="ARBA00022605"/>
    </source>
</evidence>
<evidence type="ECO:0000313" key="10">
    <source>
        <dbReference type="EMBL" id="KAF6409088.1"/>
    </source>
</evidence>
<dbReference type="EMBL" id="JACASE010000014">
    <property type="protein sequence ID" value="KAF6409088.1"/>
    <property type="molecule type" value="Genomic_DNA"/>
</dbReference>
<name>A0A7J8CE36_ROUAE</name>
<keyword evidence="5" id="KW-0028">Amino-acid biosynthesis</keyword>
<accession>A0A7J8CE36</accession>
<evidence type="ECO:0000256" key="6">
    <source>
        <dbReference type="ARBA" id="ARBA00022679"/>
    </source>
</evidence>